<dbReference type="EMBL" id="CM046389">
    <property type="protein sequence ID" value="KAI8569355.1"/>
    <property type="molecule type" value="Genomic_DNA"/>
</dbReference>
<comment type="caution">
    <text evidence="1">The sequence shown here is derived from an EMBL/GenBank/DDBJ whole genome shotgun (WGS) entry which is preliminary data.</text>
</comment>
<evidence type="ECO:0000313" key="1">
    <source>
        <dbReference type="EMBL" id="KAI8569355.1"/>
    </source>
</evidence>
<dbReference type="Proteomes" id="UP001062846">
    <property type="component" value="Chromosome 2"/>
</dbReference>
<reference evidence="1" key="1">
    <citation type="submission" date="2022-02" db="EMBL/GenBank/DDBJ databases">
        <title>Plant Genome Project.</title>
        <authorList>
            <person name="Zhang R.-G."/>
        </authorList>
    </citation>
    <scope>NUCLEOTIDE SEQUENCE</scope>
    <source>
        <strain evidence="1">AT1</strain>
    </source>
</reference>
<proteinExistence type="predicted"/>
<name>A0ACC0PV56_RHOML</name>
<evidence type="ECO:0000313" key="2">
    <source>
        <dbReference type="Proteomes" id="UP001062846"/>
    </source>
</evidence>
<protein>
    <submittedName>
        <fullName evidence="1">Uncharacterized protein</fullName>
    </submittedName>
</protein>
<organism evidence="1 2">
    <name type="scientific">Rhododendron molle</name>
    <name type="common">Chinese azalea</name>
    <name type="synonym">Azalea mollis</name>
    <dbReference type="NCBI Taxonomy" id="49168"/>
    <lineage>
        <taxon>Eukaryota</taxon>
        <taxon>Viridiplantae</taxon>
        <taxon>Streptophyta</taxon>
        <taxon>Embryophyta</taxon>
        <taxon>Tracheophyta</taxon>
        <taxon>Spermatophyta</taxon>
        <taxon>Magnoliopsida</taxon>
        <taxon>eudicotyledons</taxon>
        <taxon>Gunneridae</taxon>
        <taxon>Pentapetalae</taxon>
        <taxon>asterids</taxon>
        <taxon>Ericales</taxon>
        <taxon>Ericaceae</taxon>
        <taxon>Ericoideae</taxon>
        <taxon>Rhodoreae</taxon>
        <taxon>Rhododendron</taxon>
    </lineage>
</organism>
<accession>A0ACC0PV56</accession>
<gene>
    <name evidence="1" type="ORF">RHMOL_Rhmol02G0272200</name>
</gene>
<keyword evidence="2" id="KW-1185">Reference proteome</keyword>
<sequence>MGEDFDNSTQTYLIVLDRNSKKSTVDVDLSYLGGCMNISRHNTRILYDSPAAASTSRSSARTAASISSRGCSTSPAHFRSSSTPKTCCKSATRSSTSSSPCATSSAARPTRSIRYRRRQGGSRRRAGGSRLSMALSIPFSANSHASFFCLLLLVLIYLKGAPVYGAKRAHDKPYHVVNVKSLDPNTHCIESTRDQSKRESLKVVHRHGPCSHMNEARTSAPTLAEIMSHDQARVDSLQHRLRVKSDRNSLDDSKATLQAKSGQSIGSGNYVVTLGLGTPKKDLTLMFDTGSDITWIQCQPCISCFQQQEPIFNPSASQTYKNLSCTTPQCSQLLISGCTRATNTCLYAVVYGDGSFTIGLYATEILTLTPSDVFHGFAFGCGLNNTGLFGGTAGLLGLGRGPPSLVTQTASKYGSYFSYCLPTLSSPSGTLVFGKDGGTTNSAGIKYTPLLTNSNGPSFYFIEVTGIKVGGELLPISQSVFSSPGTIIDSGTVITRLQPEAYDALRTRFRQLMMNYTMTQGVSLFDTCYDFSGRDTVEVPTISFVFGGNVEVPIPFPGILIGRQELACLALAGNSDASDVGIFGNWQQQTLDVVYDVAGGKLGFRTGGCS</sequence>